<keyword evidence="9 12" id="KW-1133">Transmembrane helix</keyword>
<keyword evidence="15" id="KW-1185">Reference proteome</keyword>
<dbReference type="Pfam" id="PF01435">
    <property type="entry name" value="Peptidase_M48"/>
    <property type="match status" value="1"/>
</dbReference>
<evidence type="ECO:0000256" key="3">
    <source>
        <dbReference type="ARBA" id="ARBA00022475"/>
    </source>
</evidence>
<gene>
    <name evidence="12" type="primary">htpX</name>
    <name evidence="14" type="ORF">LCB40_04440</name>
</gene>
<feature type="transmembrane region" description="Helical" evidence="12">
    <location>
        <begin position="12"/>
        <end position="33"/>
    </location>
</feature>
<feature type="transmembrane region" description="Helical" evidence="12">
    <location>
        <begin position="162"/>
        <end position="180"/>
    </location>
</feature>
<keyword evidence="5 12" id="KW-0812">Transmembrane</keyword>
<proteinExistence type="inferred from homology"/>
<feature type="domain" description="Peptidase M48" evidence="13">
    <location>
        <begin position="76"/>
        <end position="295"/>
    </location>
</feature>
<name>A0A916VIY0_9LACO</name>
<dbReference type="InterPro" id="IPR022919">
    <property type="entry name" value="Pept_M48_protease_HtpX"/>
</dbReference>
<evidence type="ECO:0000313" key="15">
    <source>
        <dbReference type="Proteomes" id="UP000677218"/>
    </source>
</evidence>
<evidence type="ECO:0000256" key="8">
    <source>
        <dbReference type="ARBA" id="ARBA00022833"/>
    </source>
</evidence>
<dbReference type="InterPro" id="IPR001915">
    <property type="entry name" value="Peptidase_M48"/>
</dbReference>
<evidence type="ECO:0000313" key="14">
    <source>
        <dbReference type="EMBL" id="GFZ26564.1"/>
    </source>
</evidence>
<dbReference type="Proteomes" id="UP000677218">
    <property type="component" value="Unassembled WGS sequence"/>
</dbReference>
<dbReference type="EMBL" id="BMAY01000002">
    <property type="protein sequence ID" value="GFZ26564.1"/>
    <property type="molecule type" value="Genomic_DNA"/>
</dbReference>
<evidence type="ECO:0000256" key="2">
    <source>
        <dbReference type="ARBA" id="ARBA00009779"/>
    </source>
</evidence>
<keyword evidence="11 12" id="KW-0472">Membrane</keyword>
<accession>A0A916VIY0</accession>
<keyword evidence="8 12" id="KW-0862">Zinc</keyword>
<dbReference type="RefSeq" id="WP_212780260.1">
    <property type="nucleotide sequence ID" value="NZ_BMAY01000002.1"/>
</dbReference>
<feature type="binding site" evidence="12">
    <location>
        <position position="140"/>
    </location>
    <ligand>
        <name>Zn(2+)</name>
        <dbReference type="ChEBI" id="CHEBI:29105"/>
        <note>catalytic</note>
    </ligand>
</feature>
<keyword evidence="4 12" id="KW-0645">Protease</keyword>
<feature type="transmembrane region" description="Helical" evidence="12">
    <location>
        <begin position="39"/>
        <end position="56"/>
    </location>
</feature>
<dbReference type="HAMAP" id="MF_00188">
    <property type="entry name" value="Pept_M48_protease_HtpX"/>
    <property type="match status" value="1"/>
</dbReference>
<evidence type="ECO:0000256" key="1">
    <source>
        <dbReference type="ARBA" id="ARBA00004651"/>
    </source>
</evidence>
<feature type="transmembrane region" description="Helical" evidence="12">
    <location>
        <begin position="192"/>
        <end position="216"/>
    </location>
</feature>
<evidence type="ECO:0000256" key="5">
    <source>
        <dbReference type="ARBA" id="ARBA00022692"/>
    </source>
</evidence>
<evidence type="ECO:0000256" key="12">
    <source>
        <dbReference type="HAMAP-Rule" id="MF_00188"/>
    </source>
</evidence>
<evidence type="ECO:0000256" key="9">
    <source>
        <dbReference type="ARBA" id="ARBA00022989"/>
    </source>
</evidence>
<reference evidence="14" key="1">
    <citation type="submission" date="2020-08" db="EMBL/GenBank/DDBJ databases">
        <title>Taxonomic study for Lactobacillus species isolated from hardwood bark.</title>
        <authorList>
            <person name="Tohno M."/>
            <person name="Tanizawa Y."/>
        </authorList>
    </citation>
    <scope>NUCLEOTIDE SEQUENCE</scope>
    <source>
        <strain evidence="14">B40</strain>
    </source>
</reference>
<dbReference type="AlphaFoldDB" id="A0A916VIY0"/>
<protein>
    <recommendedName>
        <fullName evidence="12">Protease HtpX homolog</fullName>
        <ecNumber evidence="12">3.4.24.-</ecNumber>
    </recommendedName>
</protein>
<keyword evidence="3 12" id="KW-1003">Cell membrane</keyword>
<dbReference type="PANTHER" id="PTHR43221">
    <property type="entry name" value="PROTEASE HTPX"/>
    <property type="match status" value="1"/>
</dbReference>
<evidence type="ECO:0000256" key="10">
    <source>
        <dbReference type="ARBA" id="ARBA00023049"/>
    </source>
</evidence>
<keyword evidence="10 12" id="KW-0482">Metalloprotease</keyword>
<dbReference type="EC" id="3.4.24.-" evidence="12"/>
<comment type="similarity">
    <text evidence="2 12">Belongs to the peptidase M48B family.</text>
</comment>
<comment type="subcellular location">
    <subcellularLocation>
        <location evidence="1 12">Cell membrane</location>
        <topology evidence="1 12">Multi-pass membrane protein</topology>
    </subcellularLocation>
</comment>
<keyword evidence="6 12" id="KW-0479">Metal-binding</keyword>
<dbReference type="InterPro" id="IPR050083">
    <property type="entry name" value="HtpX_protease"/>
</dbReference>
<dbReference type="PANTHER" id="PTHR43221:SF1">
    <property type="entry name" value="PROTEASE HTPX"/>
    <property type="match status" value="1"/>
</dbReference>
<organism evidence="14 15">
    <name type="scientific">Lactobacillus corticis</name>
    <dbReference type="NCBI Taxonomy" id="2201249"/>
    <lineage>
        <taxon>Bacteria</taxon>
        <taxon>Bacillati</taxon>
        <taxon>Bacillota</taxon>
        <taxon>Bacilli</taxon>
        <taxon>Lactobacillales</taxon>
        <taxon>Lactobacillaceae</taxon>
        <taxon>Lactobacillus</taxon>
    </lineage>
</organism>
<dbReference type="CDD" id="cd07340">
    <property type="entry name" value="M48B_Htpx_like"/>
    <property type="match status" value="1"/>
</dbReference>
<feature type="active site" evidence="12">
    <location>
        <position position="141"/>
    </location>
</feature>
<dbReference type="GO" id="GO:0008270">
    <property type="term" value="F:zinc ion binding"/>
    <property type="evidence" value="ECO:0007669"/>
    <property type="project" value="UniProtKB-UniRule"/>
</dbReference>
<feature type="binding site" evidence="12">
    <location>
        <position position="144"/>
    </location>
    <ligand>
        <name>Zn(2+)</name>
        <dbReference type="ChEBI" id="CHEBI:29105"/>
        <note>catalytic</note>
    </ligand>
</feature>
<evidence type="ECO:0000256" key="7">
    <source>
        <dbReference type="ARBA" id="ARBA00022801"/>
    </source>
</evidence>
<dbReference type="GO" id="GO:0005886">
    <property type="term" value="C:plasma membrane"/>
    <property type="evidence" value="ECO:0007669"/>
    <property type="project" value="UniProtKB-SubCell"/>
</dbReference>
<comment type="caution">
    <text evidence="14">The sequence shown here is derived from an EMBL/GenBank/DDBJ whole genome shotgun (WGS) entry which is preliminary data.</text>
</comment>
<dbReference type="Gene3D" id="3.30.2010.10">
    <property type="entry name" value="Metalloproteases ('zincins'), catalytic domain"/>
    <property type="match status" value="1"/>
</dbReference>
<evidence type="ECO:0000256" key="6">
    <source>
        <dbReference type="ARBA" id="ARBA00022723"/>
    </source>
</evidence>
<dbReference type="GO" id="GO:0004222">
    <property type="term" value="F:metalloendopeptidase activity"/>
    <property type="evidence" value="ECO:0007669"/>
    <property type="project" value="UniProtKB-UniRule"/>
</dbReference>
<sequence>MLYQQISHNKRNTWYVMALFGVLLLAVTIFITYSIGSTIGSIFLLGGLIYVVWVYFNAAKHLMKITNAVEIKQEDSPELYEMVEELCLAGGIPVPKIYITPEEAPNAFATGRDPEHASLALTKGLVEIMNKEEIRGVIGHELSHIRNYDIRFTTVASGMVNLIYYTGVGILFAGLGMVLSDEHGIIAMAFRLLGLFLVFIGGVISIVGIPLAKLFYLMISRQREYLADVGSVDLTRDPSGLISALSKLETIETKAESQDIMVDSLYFDKPGKSNFFSQLFSDHPPLDKRIERLQESNK</sequence>
<evidence type="ECO:0000259" key="13">
    <source>
        <dbReference type="Pfam" id="PF01435"/>
    </source>
</evidence>
<evidence type="ECO:0000256" key="11">
    <source>
        <dbReference type="ARBA" id="ARBA00023136"/>
    </source>
</evidence>
<evidence type="ECO:0000256" key="4">
    <source>
        <dbReference type="ARBA" id="ARBA00022670"/>
    </source>
</evidence>
<keyword evidence="7 12" id="KW-0378">Hydrolase</keyword>
<feature type="binding site" evidence="12">
    <location>
        <position position="224"/>
    </location>
    <ligand>
        <name>Zn(2+)</name>
        <dbReference type="ChEBI" id="CHEBI:29105"/>
        <note>catalytic</note>
    </ligand>
</feature>
<comment type="cofactor">
    <cofactor evidence="12">
        <name>Zn(2+)</name>
        <dbReference type="ChEBI" id="CHEBI:29105"/>
    </cofactor>
    <text evidence="12">Binds 1 zinc ion per subunit.</text>
</comment>
<dbReference type="GO" id="GO:0006508">
    <property type="term" value="P:proteolysis"/>
    <property type="evidence" value="ECO:0007669"/>
    <property type="project" value="UniProtKB-KW"/>
</dbReference>